<proteinExistence type="predicted"/>
<accession>A0A1I4IQ16</accession>
<reference evidence="1 2" key="1">
    <citation type="submission" date="2016-10" db="EMBL/GenBank/DDBJ databases">
        <authorList>
            <person name="de Groot N.N."/>
        </authorList>
    </citation>
    <scope>NUCLEOTIDE SEQUENCE [LARGE SCALE GENOMIC DNA]</scope>
    <source>
        <strain evidence="1 2">DSM 15283</strain>
    </source>
</reference>
<evidence type="ECO:0000313" key="2">
    <source>
        <dbReference type="Proteomes" id="UP000199144"/>
    </source>
</evidence>
<dbReference type="AlphaFoldDB" id="A0A1I4IQ16"/>
<dbReference type="STRING" id="254406.SAMN04488042_101684"/>
<sequence length="39" mass="4506">MLDLEQLMREEARAIIREQLRQNDCKSVYTGSIPVLASK</sequence>
<keyword evidence="2" id="KW-1185">Reference proteome</keyword>
<organism evidence="1 2">
    <name type="scientific">Shimia aestuarii</name>
    <dbReference type="NCBI Taxonomy" id="254406"/>
    <lineage>
        <taxon>Bacteria</taxon>
        <taxon>Pseudomonadati</taxon>
        <taxon>Pseudomonadota</taxon>
        <taxon>Alphaproteobacteria</taxon>
        <taxon>Rhodobacterales</taxon>
        <taxon>Roseobacteraceae</taxon>
    </lineage>
</organism>
<dbReference type="Proteomes" id="UP000199144">
    <property type="component" value="Unassembled WGS sequence"/>
</dbReference>
<gene>
    <name evidence="1" type="ORF">SAMN04488042_101684</name>
</gene>
<name>A0A1I4IQ16_9RHOB</name>
<dbReference type="EMBL" id="FOTQ01000001">
    <property type="protein sequence ID" value="SFL56073.1"/>
    <property type="molecule type" value="Genomic_DNA"/>
</dbReference>
<evidence type="ECO:0000313" key="1">
    <source>
        <dbReference type="EMBL" id="SFL56073.1"/>
    </source>
</evidence>
<protein>
    <submittedName>
        <fullName evidence="1">Uncharacterized protein</fullName>
    </submittedName>
</protein>